<dbReference type="InterPro" id="IPR011330">
    <property type="entry name" value="Glyco_hydro/deAcase_b/a-brl"/>
</dbReference>
<dbReference type="InterPro" id="IPR014235">
    <property type="entry name" value="Spore_PdaA"/>
</dbReference>
<name>A0A4V2V0C7_9FIRM</name>
<evidence type="ECO:0000313" key="4">
    <source>
        <dbReference type="Proteomes" id="UP000294902"/>
    </source>
</evidence>
<dbReference type="EMBL" id="SMAL01000003">
    <property type="protein sequence ID" value="TCT15380.1"/>
    <property type="molecule type" value="Genomic_DNA"/>
</dbReference>
<feature type="domain" description="NodB homology" evidence="2">
    <location>
        <begin position="80"/>
        <end position="262"/>
    </location>
</feature>
<protein>
    <submittedName>
        <fullName evidence="3">Peptidoglycan-N-acetylmuramic acid deacetylase</fullName>
    </submittedName>
</protein>
<reference evidence="3 4" key="1">
    <citation type="submission" date="2019-03" db="EMBL/GenBank/DDBJ databases">
        <title>Genomic Encyclopedia of Type Strains, Phase IV (KMG-IV): sequencing the most valuable type-strain genomes for metagenomic binning, comparative biology and taxonomic classification.</title>
        <authorList>
            <person name="Goeker M."/>
        </authorList>
    </citation>
    <scope>NUCLEOTIDE SEQUENCE [LARGE SCALE GENOMIC DNA]</scope>
    <source>
        <strain evidence="3 4">DSM 24629</strain>
    </source>
</reference>
<dbReference type="PROSITE" id="PS51677">
    <property type="entry name" value="NODB"/>
    <property type="match status" value="1"/>
</dbReference>
<dbReference type="SUPFAM" id="SSF88713">
    <property type="entry name" value="Glycoside hydrolase/deacetylase"/>
    <property type="match status" value="1"/>
</dbReference>
<dbReference type="GO" id="GO:0016810">
    <property type="term" value="F:hydrolase activity, acting on carbon-nitrogen (but not peptide) bonds"/>
    <property type="evidence" value="ECO:0007669"/>
    <property type="project" value="InterPro"/>
</dbReference>
<keyword evidence="1" id="KW-0472">Membrane</keyword>
<dbReference type="GO" id="GO:0016020">
    <property type="term" value="C:membrane"/>
    <property type="evidence" value="ECO:0007669"/>
    <property type="project" value="TreeGrafter"/>
</dbReference>
<dbReference type="PANTHER" id="PTHR10587:SF78">
    <property type="entry name" value="PEPTIDOGLYCAN-N-ACETYLMURAMIC ACID DEACETYLASE PDAA"/>
    <property type="match status" value="1"/>
</dbReference>
<dbReference type="NCBIfam" id="TIGR02884">
    <property type="entry name" value="spore_pdaA"/>
    <property type="match status" value="1"/>
</dbReference>
<dbReference type="InterPro" id="IPR002509">
    <property type="entry name" value="NODB_dom"/>
</dbReference>
<dbReference type="GO" id="GO:0005975">
    <property type="term" value="P:carbohydrate metabolic process"/>
    <property type="evidence" value="ECO:0007669"/>
    <property type="project" value="InterPro"/>
</dbReference>
<feature type="transmembrane region" description="Helical" evidence="1">
    <location>
        <begin position="12"/>
        <end position="29"/>
    </location>
</feature>
<keyword evidence="1" id="KW-1133">Transmembrane helix</keyword>
<sequence>MSKKKVDISEVIMVILAIILILTTIPLLINQNETVPASVNNSNNSWGLGYGANGQQPTGNSDKEYLKKYNAYYVGNPEDKVLYLTFDAGYENGYTSTLLDVLKKHSVPAAFFLVGHYLEENPDLVKRMVEEGHIVGNHTTKHPDMTQITSIEGFKKELEGIENLYKELIGEDMPKYYRPPAGKYNESNLKHAKELGYYTMFWSLAYVDWENNNQPSKELAFSKLLPRSHPGAMILLHSTSKTNAEILDDLLTKWKDDGYTFKSLDYFIENN</sequence>
<gene>
    <name evidence="3" type="ORF">EDC18_10385</name>
</gene>
<comment type="caution">
    <text evidence="3">The sequence shown here is derived from an EMBL/GenBank/DDBJ whole genome shotgun (WGS) entry which is preliminary data.</text>
</comment>
<evidence type="ECO:0000259" key="2">
    <source>
        <dbReference type="PROSITE" id="PS51677"/>
    </source>
</evidence>
<dbReference type="OrthoDB" id="9812065at2"/>
<dbReference type="CDD" id="cd10948">
    <property type="entry name" value="CE4_BsPdaA_like"/>
    <property type="match status" value="1"/>
</dbReference>
<proteinExistence type="predicted"/>
<dbReference type="InterPro" id="IPR050248">
    <property type="entry name" value="Polysacc_deacetylase_ArnD"/>
</dbReference>
<dbReference type="Pfam" id="PF01522">
    <property type="entry name" value="Polysacc_deac_1"/>
    <property type="match status" value="1"/>
</dbReference>
<dbReference type="RefSeq" id="WP_132251022.1">
    <property type="nucleotide sequence ID" value="NZ_SMAL01000003.1"/>
</dbReference>
<dbReference type="PANTHER" id="PTHR10587">
    <property type="entry name" value="GLYCOSYL TRANSFERASE-RELATED"/>
    <property type="match status" value="1"/>
</dbReference>
<organism evidence="3 4">
    <name type="scientific">Natranaerovirga pectinivora</name>
    <dbReference type="NCBI Taxonomy" id="682400"/>
    <lineage>
        <taxon>Bacteria</taxon>
        <taxon>Bacillati</taxon>
        <taxon>Bacillota</taxon>
        <taxon>Clostridia</taxon>
        <taxon>Lachnospirales</taxon>
        <taxon>Natranaerovirgaceae</taxon>
        <taxon>Natranaerovirga</taxon>
    </lineage>
</organism>
<evidence type="ECO:0000256" key="1">
    <source>
        <dbReference type="SAM" id="Phobius"/>
    </source>
</evidence>
<dbReference type="Gene3D" id="3.20.20.370">
    <property type="entry name" value="Glycoside hydrolase/deacetylase"/>
    <property type="match status" value="1"/>
</dbReference>
<keyword evidence="1" id="KW-0812">Transmembrane</keyword>
<dbReference type="AlphaFoldDB" id="A0A4V2V0C7"/>
<dbReference type="Proteomes" id="UP000294902">
    <property type="component" value="Unassembled WGS sequence"/>
</dbReference>
<accession>A0A4V2V0C7</accession>
<evidence type="ECO:0000313" key="3">
    <source>
        <dbReference type="EMBL" id="TCT15380.1"/>
    </source>
</evidence>
<keyword evidence="4" id="KW-1185">Reference proteome</keyword>